<comment type="caution">
    <text evidence="1">The sequence shown here is derived from an EMBL/GenBank/DDBJ whole genome shotgun (WGS) entry which is preliminary data.</text>
</comment>
<name>A0A2G5U193_9PELO</name>
<sequence length="85" mass="9996">MEDFCRFSLFHKFHNHNFGEMSSNMRNSFIFSKISQITSHHRTHAVSGSLVEKRAPANVKNHCATWLAEDQTFKRWAKKSRVAMR</sequence>
<dbReference type="EMBL" id="PDUG01000004">
    <property type="protein sequence ID" value="PIC33327.1"/>
    <property type="molecule type" value="Genomic_DNA"/>
</dbReference>
<gene>
    <name evidence="1" type="primary">Cnig_chr_IV.g13350</name>
    <name evidence="1" type="ORF">B9Z55_013350</name>
</gene>
<dbReference type="AlphaFoldDB" id="A0A2G5U193"/>
<evidence type="ECO:0000313" key="2">
    <source>
        <dbReference type="Proteomes" id="UP000230233"/>
    </source>
</evidence>
<keyword evidence="2" id="KW-1185">Reference proteome</keyword>
<reference evidence="2" key="1">
    <citation type="submission" date="2017-10" db="EMBL/GenBank/DDBJ databases">
        <title>Rapid genome shrinkage in a self-fertile nematode reveals novel sperm competition proteins.</title>
        <authorList>
            <person name="Yin D."/>
            <person name="Schwarz E.M."/>
            <person name="Thomas C.G."/>
            <person name="Felde R.L."/>
            <person name="Korf I.F."/>
            <person name="Cutter A.D."/>
            <person name="Schartner C.M."/>
            <person name="Ralston E.J."/>
            <person name="Meyer B.J."/>
            <person name="Haag E.S."/>
        </authorList>
    </citation>
    <scope>NUCLEOTIDE SEQUENCE [LARGE SCALE GENOMIC DNA]</scope>
    <source>
        <strain evidence="2">JU1422</strain>
    </source>
</reference>
<accession>A0A2G5U193</accession>
<proteinExistence type="predicted"/>
<organism evidence="1 2">
    <name type="scientific">Caenorhabditis nigoni</name>
    <dbReference type="NCBI Taxonomy" id="1611254"/>
    <lineage>
        <taxon>Eukaryota</taxon>
        <taxon>Metazoa</taxon>
        <taxon>Ecdysozoa</taxon>
        <taxon>Nematoda</taxon>
        <taxon>Chromadorea</taxon>
        <taxon>Rhabditida</taxon>
        <taxon>Rhabditina</taxon>
        <taxon>Rhabditomorpha</taxon>
        <taxon>Rhabditoidea</taxon>
        <taxon>Rhabditidae</taxon>
        <taxon>Peloderinae</taxon>
        <taxon>Caenorhabditis</taxon>
    </lineage>
</organism>
<evidence type="ECO:0000313" key="1">
    <source>
        <dbReference type="EMBL" id="PIC33327.1"/>
    </source>
</evidence>
<protein>
    <submittedName>
        <fullName evidence="1">Uncharacterized protein</fullName>
    </submittedName>
</protein>
<dbReference type="Proteomes" id="UP000230233">
    <property type="component" value="Chromosome IV"/>
</dbReference>